<name>A0A6S6PG21_9MYCO</name>
<feature type="region of interest" description="Disordered" evidence="1">
    <location>
        <begin position="90"/>
        <end position="121"/>
    </location>
</feature>
<reference evidence="2 3" key="1">
    <citation type="submission" date="2020-07" db="EMBL/GenBank/DDBJ databases">
        <title>Complete genome sequence of Mycolicibacterium litorale like strain isolated from cardiac implantable electronic device infection.</title>
        <authorList>
            <person name="Fukano H."/>
            <person name="Miyama H."/>
            <person name="Hoshino Y."/>
        </authorList>
    </citation>
    <scope>NUCLEOTIDE SEQUENCE [LARGE SCALE GENOMIC DNA]</scope>
    <source>
        <strain evidence="2 3">NIIDNTM18</strain>
    </source>
</reference>
<dbReference type="Proteomes" id="UP000515734">
    <property type="component" value="Chromosome"/>
</dbReference>
<accession>A0A6S6PG21</accession>
<dbReference type="AlphaFoldDB" id="A0A6S6PG21"/>
<dbReference type="RefSeq" id="WP_185292725.1">
    <property type="nucleotide sequence ID" value="NZ_AP023287.1"/>
</dbReference>
<evidence type="ECO:0000313" key="2">
    <source>
        <dbReference type="EMBL" id="BCI54938.1"/>
    </source>
</evidence>
<protein>
    <submittedName>
        <fullName evidence="2">Uncharacterized protein</fullName>
    </submittedName>
</protein>
<organism evidence="2 3">
    <name type="scientific">Mycolicibacterium litorale</name>
    <dbReference type="NCBI Taxonomy" id="758802"/>
    <lineage>
        <taxon>Bacteria</taxon>
        <taxon>Bacillati</taxon>
        <taxon>Actinomycetota</taxon>
        <taxon>Actinomycetes</taxon>
        <taxon>Mycobacteriales</taxon>
        <taxon>Mycobacteriaceae</taxon>
        <taxon>Mycolicibacterium</taxon>
    </lineage>
</organism>
<sequence length="139" mass="15553">MESNPRGGIGALYSILIKFWGAVERDLICAGLRFTDVDTERFTFEEFTSFVLNSPPGTAVYHRVTSGYGVGDRLLAKILDAGHDLLWAKTKDAHQNPPRNRPERTWIPGMEKAAQTEPKQDEMTVGRYLELVAQNEDAA</sequence>
<gene>
    <name evidence="2" type="ORF">NIIDNTM18_42160</name>
</gene>
<dbReference type="InterPro" id="IPR035286">
    <property type="entry name" value="DUF5361"/>
</dbReference>
<dbReference type="Pfam" id="PF17318">
    <property type="entry name" value="DUF5361"/>
    <property type="match status" value="1"/>
</dbReference>
<feature type="compositionally biased region" description="Basic and acidic residues" evidence="1">
    <location>
        <begin position="90"/>
        <end position="104"/>
    </location>
</feature>
<evidence type="ECO:0000256" key="1">
    <source>
        <dbReference type="SAM" id="MobiDB-lite"/>
    </source>
</evidence>
<proteinExistence type="predicted"/>
<evidence type="ECO:0000313" key="3">
    <source>
        <dbReference type="Proteomes" id="UP000515734"/>
    </source>
</evidence>
<dbReference type="EMBL" id="AP023287">
    <property type="protein sequence ID" value="BCI54938.1"/>
    <property type="molecule type" value="Genomic_DNA"/>
</dbReference>